<dbReference type="Proteomes" id="UP000006038">
    <property type="component" value="Chromosome 9"/>
</dbReference>
<reference evidence="1" key="2">
    <citation type="submission" date="2013-04" db="UniProtKB">
        <authorList>
            <consortium name="EnsemblPlants"/>
        </authorList>
    </citation>
    <scope>IDENTIFICATION</scope>
</reference>
<evidence type="ECO:0000313" key="1">
    <source>
        <dbReference type="EnsemblPlants" id="OB09G19820.1"/>
    </source>
</evidence>
<protein>
    <submittedName>
        <fullName evidence="1">Uncharacterized protein</fullName>
    </submittedName>
</protein>
<proteinExistence type="predicted"/>
<dbReference type="Gramene" id="OB09G19820.1">
    <property type="protein sequence ID" value="OB09G19820.1"/>
    <property type="gene ID" value="OB09G19820"/>
</dbReference>
<name>J3MYA3_ORYBR</name>
<dbReference type="AlphaFoldDB" id="J3MYA3"/>
<sequence length="71" mass="8155">MPTGFDCLENNLNLQTQITSTWRIEHNTQDANQNGNRSPRTLEQTPMLPSRHACKWWKPLRASCKCLTALS</sequence>
<dbReference type="HOGENOM" id="CLU_2744093_0_0_1"/>
<accession>J3MYA3</accession>
<evidence type="ECO:0000313" key="2">
    <source>
        <dbReference type="Proteomes" id="UP000006038"/>
    </source>
</evidence>
<reference evidence="1" key="1">
    <citation type="journal article" date="2013" name="Nat. Commun.">
        <title>Whole-genome sequencing of Oryza brachyantha reveals mechanisms underlying Oryza genome evolution.</title>
        <authorList>
            <person name="Chen J."/>
            <person name="Huang Q."/>
            <person name="Gao D."/>
            <person name="Wang J."/>
            <person name="Lang Y."/>
            <person name="Liu T."/>
            <person name="Li B."/>
            <person name="Bai Z."/>
            <person name="Luis Goicoechea J."/>
            <person name="Liang C."/>
            <person name="Chen C."/>
            <person name="Zhang W."/>
            <person name="Sun S."/>
            <person name="Liao Y."/>
            <person name="Zhang X."/>
            <person name="Yang L."/>
            <person name="Song C."/>
            <person name="Wang M."/>
            <person name="Shi J."/>
            <person name="Liu G."/>
            <person name="Liu J."/>
            <person name="Zhou H."/>
            <person name="Zhou W."/>
            <person name="Yu Q."/>
            <person name="An N."/>
            <person name="Chen Y."/>
            <person name="Cai Q."/>
            <person name="Wang B."/>
            <person name="Liu B."/>
            <person name="Min J."/>
            <person name="Huang Y."/>
            <person name="Wu H."/>
            <person name="Li Z."/>
            <person name="Zhang Y."/>
            <person name="Yin Y."/>
            <person name="Song W."/>
            <person name="Jiang J."/>
            <person name="Jackson S.A."/>
            <person name="Wing R.A."/>
            <person name="Wang J."/>
            <person name="Chen M."/>
        </authorList>
    </citation>
    <scope>NUCLEOTIDE SEQUENCE [LARGE SCALE GENOMIC DNA]</scope>
    <source>
        <strain evidence="1">cv. IRGC 101232</strain>
    </source>
</reference>
<keyword evidence="2" id="KW-1185">Reference proteome</keyword>
<dbReference type="EnsemblPlants" id="OB09G19820.1">
    <property type="protein sequence ID" value="OB09G19820.1"/>
    <property type="gene ID" value="OB09G19820"/>
</dbReference>
<organism evidence="1">
    <name type="scientific">Oryza brachyantha</name>
    <name type="common">malo sina</name>
    <dbReference type="NCBI Taxonomy" id="4533"/>
    <lineage>
        <taxon>Eukaryota</taxon>
        <taxon>Viridiplantae</taxon>
        <taxon>Streptophyta</taxon>
        <taxon>Embryophyta</taxon>
        <taxon>Tracheophyta</taxon>
        <taxon>Spermatophyta</taxon>
        <taxon>Magnoliopsida</taxon>
        <taxon>Liliopsida</taxon>
        <taxon>Poales</taxon>
        <taxon>Poaceae</taxon>
        <taxon>BOP clade</taxon>
        <taxon>Oryzoideae</taxon>
        <taxon>Oryzeae</taxon>
        <taxon>Oryzinae</taxon>
        <taxon>Oryza</taxon>
    </lineage>
</organism>